<dbReference type="AlphaFoldDB" id="A0A2A7SB99"/>
<evidence type="ECO:0000313" key="2">
    <source>
        <dbReference type="Proteomes" id="UP000220629"/>
    </source>
</evidence>
<dbReference type="Proteomes" id="UP000220629">
    <property type="component" value="Unassembled WGS sequence"/>
</dbReference>
<gene>
    <name evidence="1" type="ORF">CRM94_00030</name>
</gene>
<protein>
    <submittedName>
        <fullName evidence="1">Uncharacterized protein</fullName>
    </submittedName>
</protein>
<accession>A0A2A7SB99</accession>
<dbReference type="EMBL" id="PDDY01000001">
    <property type="protein sequence ID" value="PEH40689.1"/>
    <property type="molecule type" value="Genomic_DNA"/>
</dbReference>
<sequence>MKLFARVVVAALLTLPVQISIASLPWMARWFGNGGEGWNTLAPLFRALGSAGGEQNEDIFVAGLLLISFLISLVFSFALFRGIGRLRRSSTNRS</sequence>
<evidence type="ECO:0000313" key="1">
    <source>
        <dbReference type="EMBL" id="PEH40689.1"/>
    </source>
</evidence>
<reference evidence="2" key="1">
    <citation type="submission" date="2017-09" db="EMBL/GenBank/DDBJ databases">
        <title>FDA dAtabase for Regulatory Grade micrObial Sequences (FDA-ARGOS): Supporting development and validation of Infectious Disease Dx tests.</title>
        <authorList>
            <person name="Minogue T."/>
            <person name="Wolcott M."/>
            <person name="Wasieloski L."/>
            <person name="Aguilar W."/>
            <person name="Moore D."/>
            <person name="Tallon L."/>
            <person name="Sadzewicz L."/>
            <person name="Ott S."/>
            <person name="Zhao X."/>
            <person name="Nagaraj S."/>
            <person name="Vavikolanu K."/>
            <person name="Aluvathingal J."/>
            <person name="Nadendla S."/>
            <person name="Sichtig H."/>
        </authorList>
    </citation>
    <scope>NUCLEOTIDE SEQUENCE [LARGE SCALE GENOMIC DNA]</scope>
    <source>
        <strain evidence="2">FDAARGOS_390</strain>
    </source>
</reference>
<name>A0A2A7SB99_BURGA</name>
<organism evidence="1 2">
    <name type="scientific">Burkholderia gladioli</name>
    <name type="common">Pseudomonas marginata</name>
    <name type="synonym">Phytomonas marginata</name>
    <dbReference type="NCBI Taxonomy" id="28095"/>
    <lineage>
        <taxon>Bacteria</taxon>
        <taxon>Pseudomonadati</taxon>
        <taxon>Pseudomonadota</taxon>
        <taxon>Betaproteobacteria</taxon>
        <taxon>Burkholderiales</taxon>
        <taxon>Burkholderiaceae</taxon>
        <taxon>Burkholderia</taxon>
    </lineage>
</organism>
<proteinExistence type="predicted"/>
<comment type="caution">
    <text evidence="1">The sequence shown here is derived from an EMBL/GenBank/DDBJ whole genome shotgun (WGS) entry which is preliminary data.</text>
</comment>
<dbReference type="RefSeq" id="WP_082193651.1">
    <property type="nucleotide sequence ID" value="NZ_CADEPP010000010.1"/>
</dbReference>